<keyword evidence="3" id="KW-1185">Reference proteome</keyword>
<dbReference type="EMBL" id="VXIS01000459">
    <property type="protein sequence ID" value="KAA8893342.1"/>
    <property type="molecule type" value="Genomic_DNA"/>
</dbReference>
<keyword evidence="1" id="KW-1133">Transmembrane helix</keyword>
<evidence type="ECO:0000256" key="1">
    <source>
        <dbReference type="SAM" id="Phobius"/>
    </source>
</evidence>
<feature type="transmembrane region" description="Helical" evidence="1">
    <location>
        <begin position="7"/>
        <end position="24"/>
    </location>
</feature>
<evidence type="ECO:0000313" key="3">
    <source>
        <dbReference type="Proteomes" id="UP000326924"/>
    </source>
</evidence>
<organism evidence="2 3">
    <name type="scientific">Sphaerosporella brunnea</name>
    <dbReference type="NCBI Taxonomy" id="1250544"/>
    <lineage>
        <taxon>Eukaryota</taxon>
        <taxon>Fungi</taxon>
        <taxon>Dikarya</taxon>
        <taxon>Ascomycota</taxon>
        <taxon>Pezizomycotina</taxon>
        <taxon>Pezizomycetes</taxon>
        <taxon>Pezizales</taxon>
        <taxon>Pyronemataceae</taxon>
        <taxon>Sphaerosporella</taxon>
    </lineage>
</organism>
<keyword evidence="1" id="KW-0812">Transmembrane</keyword>
<dbReference type="InParanoid" id="A0A5J5ECQ4"/>
<accession>A0A5J5ECQ4</accession>
<reference evidence="2 3" key="1">
    <citation type="submission" date="2019-09" db="EMBL/GenBank/DDBJ databases">
        <title>Draft genome of the ectomycorrhizal ascomycete Sphaerosporella brunnea.</title>
        <authorList>
            <consortium name="DOE Joint Genome Institute"/>
            <person name="Benucci G.M."/>
            <person name="Marozzi G."/>
            <person name="Antonielli L."/>
            <person name="Sanchez S."/>
            <person name="Marco P."/>
            <person name="Wang X."/>
            <person name="Falini L.B."/>
            <person name="Barry K."/>
            <person name="Haridas S."/>
            <person name="Lipzen A."/>
            <person name="Labutti K."/>
            <person name="Grigoriev I.V."/>
            <person name="Murat C."/>
            <person name="Martin F."/>
            <person name="Albertini E."/>
            <person name="Donnini D."/>
            <person name="Bonito G."/>
        </authorList>
    </citation>
    <scope>NUCLEOTIDE SEQUENCE [LARGE SCALE GENOMIC DNA]</scope>
    <source>
        <strain evidence="2 3">Sb_GMNB300</strain>
    </source>
</reference>
<feature type="transmembrane region" description="Helical" evidence="1">
    <location>
        <begin position="90"/>
        <end position="112"/>
    </location>
</feature>
<evidence type="ECO:0000313" key="2">
    <source>
        <dbReference type="EMBL" id="KAA8893342.1"/>
    </source>
</evidence>
<proteinExistence type="predicted"/>
<sequence>MSTSNDSFFQLGLLLLKILLLGYHTADLLGLERVRFGCWVARGLMGWGCVQVAGESAFVCALAMAASCAFFRRRMVALDGPLGAWGRPRVVGITFSIASESACACLLLHIIVLNGPFCDMKRPMLGGRIDGTNDGCVSNDCKRLSHQLPGLWLVLFVDFRHHIRPNRLTGSSPLVRPNSITRDSNSPYRVLKAVFHSCPSAIWI</sequence>
<feature type="transmembrane region" description="Helical" evidence="1">
    <location>
        <begin position="44"/>
        <end position="70"/>
    </location>
</feature>
<name>A0A5J5ECQ4_9PEZI</name>
<gene>
    <name evidence="2" type="ORF">FN846DRAFT_979456</name>
</gene>
<comment type="caution">
    <text evidence="2">The sequence shown here is derived from an EMBL/GenBank/DDBJ whole genome shotgun (WGS) entry which is preliminary data.</text>
</comment>
<protein>
    <submittedName>
        <fullName evidence="2">Uncharacterized protein</fullName>
    </submittedName>
</protein>
<keyword evidence="1" id="KW-0472">Membrane</keyword>
<dbReference type="AlphaFoldDB" id="A0A5J5ECQ4"/>
<dbReference type="Proteomes" id="UP000326924">
    <property type="component" value="Unassembled WGS sequence"/>
</dbReference>